<name>A0ABT3GYK1_9RHOB</name>
<protein>
    <recommendedName>
        <fullName evidence="3">Transposase</fullName>
    </recommendedName>
</protein>
<accession>A0ABT3GYK1</accession>
<evidence type="ECO:0000313" key="1">
    <source>
        <dbReference type="EMBL" id="MCW1932639.1"/>
    </source>
</evidence>
<organism evidence="1 2">
    <name type="scientific">Pararhodobacter zhoushanensis</name>
    <dbReference type="NCBI Taxonomy" id="2479545"/>
    <lineage>
        <taxon>Bacteria</taxon>
        <taxon>Pseudomonadati</taxon>
        <taxon>Pseudomonadota</taxon>
        <taxon>Alphaproteobacteria</taxon>
        <taxon>Rhodobacterales</taxon>
        <taxon>Paracoccaceae</taxon>
        <taxon>Pararhodobacter</taxon>
    </lineage>
</organism>
<proteinExistence type="predicted"/>
<evidence type="ECO:0000313" key="2">
    <source>
        <dbReference type="Proteomes" id="UP001208938"/>
    </source>
</evidence>
<dbReference type="Proteomes" id="UP001208938">
    <property type="component" value="Unassembled WGS sequence"/>
</dbReference>
<keyword evidence="2" id="KW-1185">Reference proteome</keyword>
<dbReference type="RefSeq" id="WP_264505624.1">
    <property type="nucleotide sequence ID" value="NZ_JAPDFL010000001.1"/>
</dbReference>
<reference evidence="1 2" key="1">
    <citation type="submission" date="2022-10" db="EMBL/GenBank/DDBJ databases">
        <title>Pararhodobacter sp. nov., isolated from marine algae.</title>
        <authorList>
            <person name="Choi B.J."/>
            <person name="Kim J.M."/>
            <person name="Lee J.K."/>
            <person name="Choi D.G."/>
            <person name="Jeon C.O."/>
        </authorList>
    </citation>
    <scope>NUCLEOTIDE SEQUENCE [LARGE SCALE GENOMIC DNA]</scope>
    <source>
        <strain evidence="1 2">ZQ420</strain>
    </source>
</reference>
<sequence>MSRQNAGDQPPFTAEQIAYLHRMIAEDRTDLIAEAVKATFRVQAEMRPVGTTEIVWCEGVKAT</sequence>
<evidence type="ECO:0008006" key="3">
    <source>
        <dbReference type="Google" id="ProtNLM"/>
    </source>
</evidence>
<dbReference type="EMBL" id="JAPDFL010000001">
    <property type="protein sequence ID" value="MCW1932639.1"/>
    <property type="molecule type" value="Genomic_DNA"/>
</dbReference>
<comment type="caution">
    <text evidence="1">The sequence shown here is derived from an EMBL/GenBank/DDBJ whole genome shotgun (WGS) entry which is preliminary data.</text>
</comment>
<gene>
    <name evidence="1" type="ORF">OKW52_10315</name>
</gene>